<dbReference type="GO" id="GO:0005886">
    <property type="term" value="C:plasma membrane"/>
    <property type="evidence" value="ECO:0007669"/>
    <property type="project" value="UniProtKB-SubCell"/>
</dbReference>
<dbReference type="STRING" id="1548547.BA177_11895"/>
<keyword evidence="7" id="KW-0813">Transport</keyword>
<protein>
    <recommendedName>
        <fullName evidence="11">RNA polymerase subunit sigma-70</fullName>
    </recommendedName>
</protein>
<keyword evidence="3" id="KW-1003">Cell membrane</keyword>
<feature type="transmembrane region" description="Helical" evidence="8">
    <location>
        <begin position="21"/>
        <end position="41"/>
    </location>
</feature>
<accession>A0A193LH78</accession>
<dbReference type="KEGG" id="woc:BA177_11895"/>
<dbReference type="RefSeq" id="WP_068616484.1">
    <property type="nucleotide sequence ID" value="NZ_CP016268.1"/>
</dbReference>
<evidence type="ECO:0000256" key="6">
    <source>
        <dbReference type="ARBA" id="ARBA00023136"/>
    </source>
</evidence>
<proteinExistence type="inferred from homology"/>
<evidence type="ECO:0000256" key="8">
    <source>
        <dbReference type="SAM" id="Phobius"/>
    </source>
</evidence>
<comment type="subcellular location">
    <subcellularLocation>
        <location evidence="1">Cell membrane</location>
        <topology evidence="1">Single-pass membrane protein</topology>
    </subcellularLocation>
    <subcellularLocation>
        <location evidence="7">Cell membrane</location>
        <topology evidence="7">Single-pass type II membrane protein</topology>
    </subcellularLocation>
</comment>
<dbReference type="Pfam" id="PF02472">
    <property type="entry name" value="ExbD"/>
    <property type="match status" value="1"/>
</dbReference>
<dbReference type="OrthoDB" id="5294637at2"/>
<evidence type="ECO:0000313" key="9">
    <source>
        <dbReference type="EMBL" id="ANO51811.1"/>
    </source>
</evidence>
<gene>
    <name evidence="9" type="ORF">BA177_11895</name>
</gene>
<evidence type="ECO:0000256" key="1">
    <source>
        <dbReference type="ARBA" id="ARBA00004162"/>
    </source>
</evidence>
<reference evidence="9 10" key="1">
    <citation type="submission" date="2016-06" db="EMBL/GenBank/DDBJ databases">
        <title>Complete genome sequence of a deep-branching marine Gamma Proteobacterium Woeseia oceani type strain XK5.</title>
        <authorList>
            <person name="Mu D."/>
            <person name="Du Z."/>
        </authorList>
    </citation>
    <scope>NUCLEOTIDE SEQUENCE [LARGE SCALE GENOMIC DNA]</scope>
    <source>
        <strain evidence="9 10">XK5</strain>
    </source>
</reference>
<organism evidence="9 10">
    <name type="scientific">Woeseia oceani</name>
    <dbReference type="NCBI Taxonomy" id="1548547"/>
    <lineage>
        <taxon>Bacteria</taxon>
        <taxon>Pseudomonadati</taxon>
        <taxon>Pseudomonadota</taxon>
        <taxon>Gammaproteobacteria</taxon>
        <taxon>Woeseiales</taxon>
        <taxon>Woeseiaceae</taxon>
        <taxon>Woeseia</taxon>
    </lineage>
</organism>
<sequence length="175" mass="19397">MKMSARAKRMDRRHSKAKKGGSLNLVSLMDIFTILVFFLLVNSSDVEVLPNAKEIQLPESIAEEKAKETVVILIGDTDIIVQGTPVAKVDDVMQQSGNSIPELKAALLRQNDRVLRRTAEDDVANREVTIMGDRDIPYRLLKKVMATCTDSDYGRISLAVLQKSSDQLGELAANR</sequence>
<comment type="similarity">
    <text evidence="2 7">Belongs to the ExbD/TolR family.</text>
</comment>
<keyword evidence="4 7" id="KW-0812">Transmembrane</keyword>
<evidence type="ECO:0000313" key="10">
    <source>
        <dbReference type="Proteomes" id="UP000092695"/>
    </source>
</evidence>
<dbReference type="Proteomes" id="UP000092695">
    <property type="component" value="Chromosome"/>
</dbReference>
<keyword evidence="6 8" id="KW-0472">Membrane</keyword>
<dbReference type="EMBL" id="CP016268">
    <property type="protein sequence ID" value="ANO51811.1"/>
    <property type="molecule type" value="Genomic_DNA"/>
</dbReference>
<evidence type="ECO:0000256" key="4">
    <source>
        <dbReference type="ARBA" id="ARBA00022692"/>
    </source>
</evidence>
<dbReference type="GO" id="GO:0022857">
    <property type="term" value="F:transmembrane transporter activity"/>
    <property type="evidence" value="ECO:0007669"/>
    <property type="project" value="InterPro"/>
</dbReference>
<keyword evidence="10" id="KW-1185">Reference proteome</keyword>
<dbReference type="AlphaFoldDB" id="A0A193LH78"/>
<dbReference type="GO" id="GO:0015031">
    <property type="term" value="P:protein transport"/>
    <property type="evidence" value="ECO:0007669"/>
    <property type="project" value="UniProtKB-KW"/>
</dbReference>
<evidence type="ECO:0008006" key="11">
    <source>
        <dbReference type="Google" id="ProtNLM"/>
    </source>
</evidence>
<evidence type="ECO:0000256" key="2">
    <source>
        <dbReference type="ARBA" id="ARBA00005811"/>
    </source>
</evidence>
<keyword evidence="5 8" id="KW-1133">Transmembrane helix</keyword>
<name>A0A193LH78_9GAMM</name>
<evidence type="ECO:0000256" key="3">
    <source>
        <dbReference type="ARBA" id="ARBA00022475"/>
    </source>
</evidence>
<dbReference type="InterPro" id="IPR003400">
    <property type="entry name" value="ExbD"/>
</dbReference>
<keyword evidence="7" id="KW-0653">Protein transport</keyword>
<evidence type="ECO:0000256" key="7">
    <source>
        <dbReference type="RuleBase" id="RU003879"/>
    </source>
</evidence>
<evidence type="ECO:0000256" key="5">
    <source>
        <dbReference type="ARBA" id="ARBA00022989"/>
    </source>
</evidence>